<comment type="caution">
    <text evidence="1">The sequence shown here is derived from an EMBL/GenBank/DDBJ whole genome shotgun (WGS) entry which is preliminary data.</text>
</comment>
<proteinExistence type="predicted"/>
<evidence type="ECO:0000313" key="2">
    <source>
        <dbReference type="Proteomes" id="UP001153954"/>
    </source>
</evidence>
<protein>
    <submittedName>
        <fullName evidence="1">Uncharacterized protein</fullName>
    </submittedName>
</protein>
<reference evidence="1" key="1">
    <citation type="submission" date="2022-03" db="EMBL/GenBank/DDBJ databases">
        <authorList>
            <person name="Tunstrom K."/>
        </authorList>
    </citation>
    <scope>NUCLEOTIDE SEQUENCE</scope>
</reference>
<sequence>MLRLLEEACGQVTAENWANVVRHVKEVILSDWMRDVHFDNFIEHEIIIEVRDDDTSSDDSGDYYLGCAPLPQ</sequence>
<dbReference type="EMBL" id="CAKOGL010000031">
    <property type="protein sequence ID" value="CAH2108197.1"/>
    <property type="molecule type" value="Genomic_DNA"/>
</dbReference>
<dbReference type="Proteomes" id="UP001153954">
    <property type="component" value="Unassembled WGS sequence"/>
</dbReference>
<keyword evidence="2" id="KW-1185">Reference proteome</keyword>
<accession>A0AAU9V8T1</accession>
<gene>
    <name evidence="1" type="ORF">EEDITHA_LOCUS22155</name>
</gene>
<name>A0AAU9V8T1_EUPED</name>
<dbReference type="AlphaFoldDB" id="A0AAU9V8T1"/>
<organism evidence="1 2">
    <name type="scientific">Euphydryas editha</name>
    <name type="common">Edith's checkerspot</name>
    <dbReference type="NCBI Taxonomy" id="104508"/>
    <lineage>
        <taxon>Eukaryota</taxon>
        <taxon>Metazoa</taxon>
        <taxon>Ecdysozoa</taxon>
        <taxon>Arthropoda</taxon>
        <taxon>Hexapoda</taxon>
        <taxon>Insecta</taxon>
        <taxon>Pterygota</taxon>
        <taxon>Neoptera</taxon>
        <taxon>Endopterygota</taxon>
        <taxon>Lepidoptera</taxon>
        <taxon>Glossata</taxon>
        <taxon>Ditrysia</taxon>
        <taxon>Papilionoidea</taxon>
        <taxon>Nymphalidae</taxon>
        <taxon>Nymphalinae</taxon>
        <taxon>Euphydryas</taxon>
    </lineage>
</organism>
<evidence type="ECO:0000313" key="1">
    <source>
        <dbReference type="EMBL" id="CAH2108197.1"/>
    </source>
</evidence>